<evidence type="ECO:0000313" key="4">
    <source>
        <dbReference type="EMBL" id="MBO8447444.1"/>
    </source>
</evidence>
<dbReference type="GO" id="GO:0046100">
    <property type="term" value="P:hypoxanthine metabolic process"/>
    <property type="evidence" value="ECO:0007669"/>
    <property type="project" value="TreeGrafter"/>
</dbReference>
<dbReference type="AlphaFoldDB" id="A0A9D9ELN8"/>
<dbReference type="GO" id="GO:0032263">
    <property type="term" value="P:GMP salvage"/>
    <property type="evidence" value="ECO:0007669"/>
    <property type="project" value="TreeGrafter"/>
</dbReference>
<evidence type="ECO:0000256" key="1">
    <source>
        <dbReference type="ARBA" id="ARBA00048811"/>
    </source>
</evidence>
<dbReference type="InterPro" id="IPR000836">
    <property type="entry name" value="PRTase_dom"/>
</dbReference>
<evidence type="ECO:0000313" key="5">
    <source>
        <dbReference type="Proteomes" id="UP000823637"/>
    </source>
</evidence>
<comment type="catalytic activity">
    <reaction evidence="1">
        <text>GMP + diphosphate = guanine + 5-phospho-alpha-D-ribose 1-diphosphate</text>
        <dbReference type="Rhea" id="RHEA:25424"/>
        <dbReference type="ChEBI" id="CHEBI:16235"/>
        <dbReference type="ChEBI" id="CHEBI:33019"/>
        <dbReference type="ChEBI" id="CHEBI:58017"/>
        <dbReference type="ChEBI" id="CHEBI:58115"/>
        <dbReference type="EC" id="2.4.2.8"/>
    </reaction>
    <physiologicalReaction direction="right-to-left" evidence="1">
        <dbReference type="Rhea" id="RHEA:25426"/>
    </physiologicalReaction>
</comment>
<accession>A0A9D9ELN8</accession>
<sequence length="177" mass="19971">MEISGKNFKILLTREEIDARVEVLAKEIADDARGKNPLFLVNLTGAMFFACDLLKRIDYPCEVYPMKFSSYVDNRSSMEVKEDLFPDIDLEGRNVYVLEDIADTGLTVHSLSAFLKDKGCATCKIAVLLVKPDKLQVPLKIDYYGFEIGDDYVAGYGLDVDFTGRNLKDIYVMTDNL</sequence>
<dbReference type="GO" id="GO:0000287">
    <property type="term" value="F:magnesium ion binding"/>
    <property type="evidence" value="ECO:0007669"/>
    <property type="project" value="TreeGrafter"/>
</dbReference>
<dbReference type="InterPro" id="IPR029057">
    <property type="entry name" value="PRTase-like"/>
</dbReference>
<evidence type="ECO:0000259" key="3">
    <source>
        <dbReference type="Pfam" id="PF00156"/>
    </source>
</evidence>
<comment type="caution">
    <text evidence="4">The sequence shown here is derived from an EMBL/GenBank/DDBJ whole genome shotgun (WGS) entry which is preliminary data.</text>
</comment>
<dbReference type="Gene3D" id="3.40.50.2020">
    <property type="match status" value="1"/>
</dbReference>
<reference evidence="4" key="1">
    <citation type="submission" date="2020-10" db="EMBL/GenBank/DDBJ databases">
        <authorList>
            <person name="Gilroy R."/>
        </authorList>
    </citation>
    <scope>NUCLEOTIDE SEQUENCE</scope>
    <source>
        <strain evidence="4">D3-1215</strain>
    </source>
</reference>
<dbReference type="Pfam" id="PF00156">
    <property type="entry name" value="Pribosyltran"/>
    <property type="match status" value="1"/>
</dbReference>
<dbReference type="Proteomes" id="UP000823637">
    <property type="component" value="Unassembled WGS sequence"/>
</dbReference>
<dbReference type="PANTHER" id="PTHR43340">
    <property type="entry name" value="HYPOXANTHINE-GUANINE PHOSPHORIBOSYLTRANSFERASE"/>
    <property type="match status" value="1"/>
</dbReference>
<dbReference type="GO" id="GO:0032264">
    <property type="term" value="P:IMP salvage"/>
    <property type="evidence" value="ECO:0007669"/>
    <property type="project" value="TreeGrafter"/>
</dbReference>
<dbReference type="EMBL" id="JADIMR010000101">
    <property type="protein sequence ID" value="MBO8447444.1"/>
    <property type="molecule type" value="Genomic_DNA"/>
</dbReference>
<protein>
    <submittedName>
        <fullName evidence="4">Hypoxanthine phosphoribosyltransferase</fullName>
    </submittedName>
</protein>
<reference evidence="4" key="2">
    <citation type="journal article" date="2021" name="PeerJ">
        <title>Extensive microbial diversity within the chicken gut microbiome revealed by metagenomics and culture.</title>
        <authorList>
            <person name="Gilroy R."/>
            <person name="Ravi A."/>
            <person name="Getino M."/>
            <person name="Pursley I."/>
            <person name="Horton D.L."/>
            <person name="Alikhan N.F."/>
            <person name="Baker D."/>
            <person name="Gharbi K."/>
            <person name="Hall N."/>
            <person name="Watson M."/>
            <person name="Adriaenssens E.M."/>
            <person name="Foster-Nyarko E."/>
            <person name="Jarju S."/>
            <person name="Secka A."/>
            <person name="Antonio M."/>
            <person name="Oren A."/>
            <person name="Chaudhuri R.R."/>
            <person name="La Ragione R."/>
            <person name="Hildebrand F."/>
            <person name="Pallen M.J."/>
        </authorList>
    </citation>
    <scope>NUCLEOTIDE SEQUENCE</scope>
    <source>
        <strain evidence="4">D3-1215</strain>
    </source>
</reference>
<name>A0A9D9ELN8_9BACT</name>
<comment type="catalytic activity">
    <reaction evidence="2">
        <text>IMP + diphosphate = hypoxanthine + 5-phospho-alpha-D-ribose 1-diphosphate</text>
        <dbReference type="Rhea" id="RHEA:17973"/>
        <dbReference type="ChEBI" id="CHEBI:17368"/>
        <dbReference type="ChEBI" id="CHEBI:33019"/>
        <dbReference type="ChEBI" id="CHEBI:58017"/>
        <dbReference type="ChEBI" id="CHEBI:58053"/>
        <dbReference type="EC" id="2.4.2.8"/>
    </reaction>
    <physiologicalReaction direction="right-to-left" evidence="2">
        <dbReference type="Rhea" id="RHEA:17975"/>
    </physiologicalReaction>
</comment>
<proteinExistence type="predicted"/>
<dbReference type="CDD" id="cd06223">
    <property type="entry name" value="PRTases_typeI"/>
    <property type="match status" value="1"/>
</dbReference>
<organism evidence="4 5">
    <name type="scientific">Candidatus Enterocola intestinipullorum</name>
    <dbReference type="NCBI Taxonomy" id="2840783"/>
    <lineage>
        <taxon>Bacteria</taxon>
        <taxon>Pseudomonadati</taxon>
        <taxon>Bacteroidota</taxon>
        <taxon>Bacteroidia</taxon>
        <taxon>Bacteroidales</taxon>
        <taxon>Candidatus Enterocola</taxon>
    </lineage>
</organism>
<dbReference type="PANTHER" id="PTHR43340:SF1">
    <property type="entry name" value="HYPOXANTHINE PHOSPHORIBOSYLTRANSFERASE"/>
    <property type="match status" value="1"/>
</dbReference>
<dbReference type="GO" id="GO:0006178">
    <property type="term" value="P:guanine salvage"/>
    <property type="evidence" value="ECO:0007669"/>
    <property type="project" value="TreeGrafter"/>
</dbReference>
<keyword evidence="4" id="KW-0328">Glycosyltransferase</keyword>
<dbReference type="SUPFAM" id="SSF53271">
    <property type="entry name" value="PRTase-like"/>
    <property type="match status" value="1"/>
</dbReference>
<gene>
    <name evidence="4" type="ORF">IAC32_06850</name>
</gene>
<dbReference type="GO" id="GO:0004422">
    <property type="term" value="F:hypoxanthine phosphoribosyltransferase activity"/>
    <property type="evidence" value="ECO:0007669"/>
    <property type="project" value="TreeGrafter"/>
</dbReference>
<dbReference type="GO" id="GO:0005829">
    <property type="term" value="C:cytosol"/>
    <property type="evidence" value="ECO:0007669"/>
    <property type="project" value="TreeGrafter"/>
</dbReference>
<keyword evidence="4" id="KW-0808">Transferase</keyword>
<dbReference type="InterPro" id="IPR050408">
    <property type="entry name" value="HGPRT"/>
</dbReference>
<evidence type="ECO:0000256" key="2">
    <source>
        <dbReference type="ARBA" id="ARBA00049402"/>
    </source>
</evidence>
<feature type="domain" description="Phosphoribosyltransferase" evidence="3">
    <location>
        <begin position="15"/>
        <end position="161"/>
    </location>
</feature>